<keyword evidence="1 3" id="KW-0853">WD repeat</keyword>
<dbReference type="InterPro" id="IPR020472">
    <property type="entry name" value="WD40_PAC1"/>
</dbReference>
<dbReference type="PRINTS" id="PR00320">
    <property type="entry name" value="GPROTEINBRPT"/>
</dbReference>
<feature type="repeat" description="WD" evidence="3">
    <location>
        <begin position="296"/>
        <end position="337"/>
    </location>
</feature>
<dbReference type="Gene3D" id="4.10.280.110">
    <property type="entry name" value="Pre-mRNA processing factor 4 domain"/>
    <property type="match status" value="1"/>
</dbReference>
<dbReference type="CDD" id="cd00200">
    <property type="entry name" value="WD40"/>
    <property type="match status" value="1"/>
</dbReference>
<dbReference type="PANTHER" id="PTHR19846">
    <property type="entry name" value="WD40 REPEAT PROTEIN"/>
    <property type="match status" value="1"/>
</dbReference>
<dbReference type="InterPro" id="IPR001680">
    <property type="entry name" value="WD40_rpt"/>
</dbReference>
<evidence type="ECO:0000259" key="4">
    <source>
        <dbReference type="SMART" id="SM00500"/>
    </source>
</evidence>
<dbReference type="RefSeq" id="XP_005710593.1">
    <property type="nucleotide sequence ID" value="XM_005710536.1"/>
</dbReference>
<feature type="domain" description="Pre-mRNA processing factor 4 (PRP4)-like" evidence="4">
    <location>
        <begin position="41"/>
        <end position="92"/>
    </location>
</feature>
<dbReference type="Gene3D" id="2.130.10.10">
    <property type="entry name" value="YVTN repeat-like/Quinoprotein amine dehydrogenase"/>
    <property type="match status" value="2"/>
</dbReference>
<dbReference type="PANTHER" id="PTHR19846:SF0">
    <property type="entry name" value="PRE-MRNA PROCESSING FACTOR 4"/>
    <property type="match status" value="1"/>
</dbReference>
<organism evidence="5 6">
    <name type="scientific">Chondrus crispus</name>
    <name type="common">Carrageen Irish moss</name>
    <name type="synonym">Polymorpha crispa</name>
    <dbReference type="NCBI Taxonomy" id="2769"/>
    <lineage>
        <taxon>Eukaryota</taxon>
        <taxon>Rhodophyta</taxon>
        <taxon>Florideophyceae</taxon>
        <taxon>Rhodymeniophycidae</taxon>
        <taxon>Gigartinales</taxon>
        <taxon>Gigartinaceae</taxon>
        <taxon>Chondrus</taxon>
    </lineage>
</organism>
<dbReference type="EMBL" id="HG002154">
    <property type="protein sequence ID" value="CDF40299.1"/>
    <property type="molecule type" value="Genomic_DNA"/>
</dbReference>
<name>R7QQA0_CHOCR</name>
<gene>
    <name evidence="5" type="ORF">CHC_T00010177001</name>
</gene>
<dbReference type="Pfam" id="PF00400">
    <property type="entry name" value="WD40"/>
    <property type="match status" value="5"/>
</dbReference>
<evidence type="ECO:0000256" key="1">
    <source>
        <dbReference type="ARBA" id="ARBA00022574"/>
    </source>
</evidence>
<reference evidence="6" key="1">
    <citation type="journal article" date="2013" name="Proc. Natl. Acad. Sci. U.S.A.">
        <title>Genome structure and metabolic features in the red seaweed Chondrus crispus shed light on evolution of the Archaeplastida.</title>
        <authorList>
            <person name="Collen J."/>
            <person name="Porcel B."/>
            <person name="Carre W."/>
            <person name="Ball S.G."/>
            <person name="Chaparro C."/>
            <person name="Tonon T."/>
            <person name="Barbeyron T."/>
            <person name="Michel G."/>
            <person name="Noel B."/>
            <person name="Valentin K."/>
            <person name="Elias M."/>
            <person name="Artiguenave F."/>
            <person name="Arun A."/>
            <person name="Aury J.M."/>
            <person name="Barbosa-Neto J.F."/>
            <person name="Bothwell J.H."/>
            <person name="Bouget F.Y."/>
            <person name="Brillet L."/>
            <person name="Cabello-Hurtado F."/>
            <person name="Capella-Gutierrez S."/>
            <person name="Charrier B."/>
            <person name="Cladiere L."/>
            <person name="Cock J.M."/>
            <person name="Coelho S.M."/>
            <person name="Colleoni C."/>
            <person name="Czjzek M."/>
            <person name="Da Silva C."/>
            <person name="Delage L."/>
            <person name="Denoeud F."/>
            <person name="Deschamps P."/>
            <person name="Dittami S.M."/>
            <person name="Gabaldon T."/>
            <person name="Gachon C.M."/>
            <person name="Groisillier A."/>
            <person name="Herve C."/>
            <person name="Jabbari K."/>
            <person name="Katinka M."/>
            <person name="Kloareg B."/>
            <person name="Kowalczyk N."/>
            <person name="Labadie K."/>
            <person name="Leblanc C."/>
            <person name="Lopez P.J."/>
            <person name="McLachlan D.H."/>
            <person name="Meslet-Cladiere L."/>
            <person name="Moustafa A."/>
            <person name="Nehr Z."/>
            <person name="Nyvall Collen P."/>
            <person name="Panaud O."/>
            <person name="Partensky F."/>
            <person name="Poulain J."/>
            <person name="Rensing S.A."/>
            <person name="Rousvoal S."/>
            <person name="Samson G."/>
            <person name="Symeonidi A."/>
            <person name="Weissenbach J."/>
            <person name="Zambounis A."/>
            <person name="Wincker P."/>
            <person name="Boyen C."/>
        </authorList>
    </citation>
    <scope>NUCLEOTIDE SEQUENCE [LARGE SCALE GENOMIC DNA]</scope>
    <source>
        <strain evidence="6">cv. Stackhouse</strain>
    </source>
</reference>
<dbReference type="InterPro" id="IPR015943">
    <property type="entry name" value="WD40/YVTN_repeat-like_dom_sf"/>
</dbReference>
<dbReference type="GeneID" id="17318295"/>
<dbReference type="SMART" id="SM00320">
    <property type="entry name" value="WD40"/>
    <property type="match status" value="7"/>
</dbReference>
<dbReference type="PROSITE" id="PS50294">
    <property type="entry name" value="WD_REPEATS_REGION"/>
    <property type="match status" value="3"/>
</dbReference>
<dbReference type="InterPro" id="IPR019775">
    <property type="entry name" value="WD40_repeat_CS"/>
</dbReference>
<sequence>MPPEAMEILPNRALAAAREAREAKLAKFEAERVARAVLVPTSDATVRENLRARGMPVCLFGEDGHDRRERLRGALAHEKLTGQERVPTGGGEVVAEVEELRREEYLTEGGAELRKVRAELVEMSVRKAGERLARERGGVGRRAAREREERAVRCVRRMEVVASQVGGERPLSAICLFEAGGQRRVVTGGWGGGVRVWEGEGRCEEVQRLALHEGRVSAVCVPREWSDVLLTAAADGCAAVSARGEEGKFAERARLKGHRGRVGDVKMHPGRKGLVVSGGFDGEVRVWDDGREVMRQESGHEAVYRVGFHPDGGLMGSGGLEGGIRMWDLRSGRAVMTMGKAHAGGVLGLEFCADGQRVVTGGGDNVVRVWDLRAGKCEKTVAAHRGLVSAVRCGGDVVFSGSFDRSVKCWGVKRGWSLIAAVTGFEEKVTGVDCSAGGEVLVAACYDKTWKMWSGVED</sequence>
<dbReference type="SUPFAM" id="SSF158230">
    <property type="entry name" value="PRP4-like"/>
    <property type="match status" value="1"/>
</dbReference>
<keyword evidence="2" id="KW-0677">Repeat</keyword>
<dbReference type="SMART" id="SM00500">
    <property type="entry name" value="SFM"/>
    <property type="match status" value="1"/>
</dbReference>
<dbReference type="OMA" id="LNEPICY"/>
<feature type="repeat" description="WD" evidence="3">
    <location>
        <begin position="339"/>
        <end position="380"/>
    </location>
</feature>
<dbReference type="GO" id="GO:0030621">
    <property type="term" value="F:U4 snRNA binding"/>
    <property type="evidence" value="ECO:0007669"/>
    <property type="project" value="TreeGrafter"/>
</dbReference>
<dbReference type="SUPFAM" id="SSF50978">
    <property type="entry name" value="WD40 repeat-like"/>
    <property type="match status" value="1"/>
</dbReference>
<dbReference type="PROSITE" id="PS00678">
    <property type="entry name" value="WD_REPEATS_1"/>
    <property type="match status" value="1"/>
</dbReference>
<protein>
    <submittedName>
        <fullName evidence="5">U4/U6 small nuclear ribonucleoprotein Prp4, putative, WD40-repeat-containing protein</fullName>
    </submittedName>
</protein>
<keyword evidence="6" id="KW-1185">Reference proteome</keyword>
<accession>R7QQA0</accession>
<dbReference type="GO" id="GO:0017070">
    <property type="term" value="F:U6 snRNA binding"/>
    <property type="evidence" value="ECO:0007669"/>
    <property type="project" value="TreeGrafter"/>
</dbReference>
<dbReference type="InterPro" id="IPR036285">
    <property type="entry name" value="PRP4-like_sf"/>
</dbReference>
<dbReference type="PROSITE" id="PS50082">
    <property type="entry name" value="WD_REPEATS_2"/>
    <property type="match status" value="3"/>
</dbReference>
<keyword evidence="5" id="KW-0687">Ribonucleoprotein</keyword>
<dbReference type="OrthoDB" id="540662at2759"/>
<evidence type="ECO:0000313" key="5">
    <source>
        <dbReference type="EMBL" id="CDF40299.1"/>
    </source>
</evidence>
<dbReference type="KEGG" id="ccp:CHC_T00010177001"/>
<feature type="repeat" description="WD" evidence="3">
    <location>
        <begin position="255"/>
        <end position="288"/>
    </location>
</feature>
<dbReference type="Proteomes" id="UP000012073">
    <property type="component" value="Unassembled WGS sequence"/>
</dbReference>
<dbReference type="GO" id="GO:0000398">
    <property type="term" value="P:mRNA splicing, via spliceosome"/>
    <property type="evidence" value="ECO:0007669"/>
    <property type="project" value="TreeGrafter"/>
</dbReference>
<dbReference type="AlphaFoldDB" id="R7QQA0"/>
<dbReference type="InterPro" id="IPR014906">
    <property type="entry name" value="PRP4-like"/>
</dbReference>
<dbReference type="Pfam" id="PF08799">
    <property type="entry name" value="PRP4"/>
    <property type="match status" value="1"/>
</dbReference>
<dbReference type="Gramene" id="CDF40299">
    <property type="protein sequence ID" value="CDF40299"/>
    <property type="gene ID" value="CHC_T00010177001"/>
</dbReference>
<dbReference type="GO" id="GO:0046540">
    <property type="term" value="C:U4/U6 x U5 tri-snRNP complex"/>
    <property type="evidence" value="ECO:0007669"/>
    <property type="project" value="TreeGrafter"/>
</dbReference>
<dbReference type="InterPro" id="IPR036322">
    <property type="entry name" value="WD40_repeat_dom_sf"/>
</dbReference>
<dbReference type="STRING" id="2769.R7QQA0"/>
<evidence type="ECO:0000256" key="3">
    <source>
        <dbReference type="PROSITE-ProRule" id="PRU00221"/>
    </source>
</evidence>
<evidence type="ECO:0000313" key="6">
    <source>
        <dbReference type="Proteomes" id="UP000012073"/>
    </source>
</evidence>
<proteinExistence type="predicted"/>
<evidence type="ECO:0000256" key="2">
    <source>
        <dbReference type="ARBA" id="ARBA00022737"/>
    </source>
</evidence>